<dbReference type="InterPro" id="IPR037108">
    <property type="entry name" value="TM1727-like_C_sf"/>
</dbReference>
<evidence type="ECO:0000313" key="4">
    <source>
        <dbReference type="Proteomes" id="UP001204579"/>
    </source>
</evidence>
<dbReference type="Gene3D" id="3.40.50.720">
    <property type="entry name" value="NAD(P)-binding Rossmann-like Domain"/>
    <property type="match status" value="1"/>
</dbReference>
<dbReference type="InterPro" id="IPR018931">
    <property type="entry name" value="DUF2520"/>
</dbReference>
<dbReference type="Pfam" id="PF03807">
    <property type="entry name" value="F420_oxidored"/>
    <property type="match status" value="1"/>
</dbReference>
<feature type="domain" description="DUF2520" evidence="2">
    <location>
        <begin position="131"/>
        <end position="255"/>
    </location>
</feature>
<dbReference type="RefSeq" id="WP_235301418.1">
    <property type="nucleotide sequence ID" value="NZ_JADYTI010000055.1"/>
</dbReference>
<name>A0AAW5N534_9BACT</name>
<dbReference type="AlphaFoldDB" id="A0AAW5N534"/>
<dbReference type="Pfam" id="PF10728">
    <property type="entry name" value="DUF2520"/>
    <property type="match status" value="1"/>
</dbReference>
<dbReference type="Gene3D" id="1.10.1040.20">
    <property type="entry name" value="ProC-like, C-terminal domain"/>
    <property type="match status" value="1"/>
</dbReference>
<organism evidence="3 4">
    <name type="scientific">Phocaeicola barnesiae</name>
    <dbReference type="NCBI Taxonomy" id="376804"/>
    <lineage>
        <taxon>Bacteria</taxon>
        <taxon>Pseudomonadati</taxon>
        <taxon>Bacteroidota</taxon>
        <taxon>Bacteroidia</taxon>
        <taxon>Bacteroidales</taxon>
        <taxon>Bacteroidaceae</taxon>
        <taxon>Phocaeicola</taxon>
    </lineage>
</organism>
<dbReference type="InterPro" id="IPR028939">
    <property type="entry name" value="P5C_Rdtase_cat_N"/>
</dbReference>
<proteinExistence type="predicted"/>
<evidence type="ECO:0000259" key="2">
    <source>
        <dbReference type="Pfam" id="PF10728"/>
    </source>
</evidence>
<keyword evidence="4" id="KW-1185">Reference proteome</keyword>
<dbReference type="EMBL" id="JANRHJ010000005">
    <property type="protein sequence ID" value="MCR8873491.1"/>
    <property type="molecule type" value="Genomic_DNA"/>
</dbReference>
<dbReference type="InterPro" id="IPR036291">
    <property type="entry name" value="NAD(P)-bd_dom_sf"/>
</dbReference>
<sequence>MNTPFTIVMIGAGRVATHLAPALSACGYRILQVYSRTLEAARTLAEKTGSQATNRLEELSPEADLYLVSVSDTALTTLLPAVTSINPQALFVHTAGSVPMSIWEGLADRYGVLYPMQTFSKEREVDFHQVSFFIEARKASDTRLLKELASTLSPKVYEATSEQRKYLHIGAVFACNFTNHMYAVCEELLGRHNLPFTAMLPLIDETARKVHELSPRLAQTGPASRQDQNILESHRQLLETEAPDLTEIYRLLSEHIQSYLPEK</sequence>
<feature type="domain" description="Pyrroline-5-carboxylate reductase catalytic N-terminal" evidence="1">
    <location>
        <begin position="6"/>
        <end position="90"/>
    </location>
</feature>
<reference evidence="3 4" key="1">
    <citation type="submission" date="2022-08" db="EMBL/GenBank/DDBJ databases">
        <authorList>
            <person name="Zeman M."/>
            <person name="Kubasova T."/>
        </authorList>
    </citation>
    <scope>NUCLEOTIDE SEQUENCE [LARGE SCALE GENOMIC DNA]</scope>
    <source>
        <strain evidence="3 4">ET62</strain>
    </source>
</reference>
<dbReference type="InterPro" id="IPR008927">
    <property type="entry name" value="6-PGluconate_DH-like_C_sf"/>
</dbReference>
<dbReference type="PANTHER" id="PTHR40459:SF1">
    <property type="entry name" value="CONSERVED HYPOTHETICAL ALANINE AND LEUCINE RICH PROTEIN"/>
    <property type="match status" value="1"/>
</dbReference>
<dbReference type="SUPFAM" id="SSF48179">
    <property type="entry name" value="6-phosphogluconate dehydrogenase C-terminal domain-like"/>
    <property type="match status" value="1"/>
</dbReference>
<accession>A0AAW5N534</accession>
<evidence type="ECO:0000259" key="1">
    <source>
        <dbReference type="Pfam" id="PF03807"/>
    </source>
</evidence>
<comment type="caution">
    <text evidence="3">The sequence shown here is derived from an EMBL/GenBank/DDBJ whole genome shotgun (WGS) entry which is preliminary data.</text>
</comment>
<protein>
    <submittedName>
        <fullName evidence="3">DUF2520 domain-containing protein</fullName>
    </submittedName>
</protein>
<dbReference type="Proteomes" id="UP001204579">
    <property type="component" value="Unassembled WGS sequence"/>
</dbReference>
<gene>
    <name evidence="3" type="ORF">NW209_05580</name>
</gene>
<dbReference type="SUPFAM" id="SSF51735">
    <property type="entry name" value="NAD(P)-binding Rossmann-fold domains"/>
    <property type="match status" value="1"/>
</dbReference>
<dbReference type="PANTHER" id="PTHR40459">
    <property type="entry name" value="CONSERVED HYPOTHETICAL ALANINE AND LEUCINE RICH PROTEIN"/>
    <property type="match status" value="1"/>
</dbReference>
<evidence type="ECO:0000313" key="3">
    <source>
        <dbReference type="EMBL" id="MCR8873491.1"/>
    </source>
</evidence>